<protein>
    <submittedName>
        <fullName evidence="3">C2H2-type zinc finger transcription factor</fullName>
    </submittedName>
</protein>
<dbReference type="RefSeq" id="XP_064686057.1">
    <property type="nucleotide sequence ID" value="XM_064828855.1"/>
</dbReference>
<keyword evidence="1" id="KW-0175">Coiled coil</keyword>
<reference evidence="3 4" key="1">
    <citation type="submission" date="2022-11" db="EMBL/GenBank/DDBJ databases">
        <title>Mucor velutinosus strain NIH1002 WGS.</title>
        <authorList>
            <person name="Subramanian P."/>
            <person name="Mullikin J.C."/>
            <person name="Segre J.A."/>
            <person name="Zelazny A.M."/>
        </authorList>
    </citation>
    <scope>NUCLEOTIDE SEQUENCE [LARGE SCALE GENOMIC DNA]</scope>
    <source>
        <strain evidence="3 4">NIH1002</strain>
    </source>
</reference>
<feature type="compositionally biased region" description="Basic residues" evidence="2">
    <location>
        <begin position="181"/>
        <end position="195"/>
    </location>
</feature>
<keyword evidence="4" id="KW-1185">Reference proteome</keyword>
<feature type="compositionally biased region" description="Polar residues" evidence="2">
    <location>
        <begin position="27"/>
        <end position="57"/>
    </location>
</feature>
<feature type="coiled-coil region" evidence="1">
    <location>
        <begin position="262"/>
        <end position="372"/>
    </location>
</feature>
<feature type="region of interest" description="Disordered" evidence="2">
    <location>
        <begin position="1"/>
        <end position="202"/>
    </location>
</feature>
<dbReference type="GeneID" id="89953312"/>
<gene>
    <name evidence="3" type="ORF">ATC70_009626</name>
</gene>
<accession>A0AAN7DL44</accession>
<comment type="caution">
    <text evidence="3">The sequence shown here is derived from an EMBL/GenBank/DDBJ whole genome shotgun (WGS) entry which is preliminary data.</text>
</comment>
<dbReference type="EMBL" id="JASEJX010000012">
    <property type="protein sequence ID" value="KAK4519391.1"/>
    <property type="molecule type" value="Genomic_DNA"/>
</dbReference>
<feature type="compositionally biased region" description="Polar residues" evidence="2">
    <location>
        <begin position="74"/>
        <end position="113"/>
    </location>
</feature>
<feature type="compositionally biased region" description="Polar residues" evidence="2">
    <location>
        <begin position="163"/>
        <end position="176"/>
    </location>
</feature>
<evidence type="ECO:0000313" key="3">
    <source>
        <dbReference type="EMBL" id="KAK4519391.1"/>
    </source>
</evidence>
<evidence type="ECO:0000256" key="1">
    <source>
        <dbReference type="SAM" id="Coils"/>
    </source>
</evidence>
<dbReference type="Proteomes" id="UP001304243">
    <property type="component" value="Unassembled WGS sequence"/>
</dbReference>
<organism evidence="3 4">
    <name type="scientific">Mucor velutinosus</name>
    <dbReference type="NCBI Taxonomy" id="708070"/>
    <lineage>
        <taxon>Eukaryota</taxon>
        <taxon>Fungi</taxon>
        <taxon>Fungi incertae sedis</taxon>
        <taxon>Mucoromycota</taxon>
        <taxon>Mucoromycotina</taxon>
        <taxon>Mucoromycetes</taxon>
        <taxon>Mucorales</taxon>
        <taxon>Mucorineae</taxon>
        <taxon>Mucoraceae</taxon>
        <taxon>Mucor</taxon>
    </lineage>
</organism>
<name>A0AAN7DL44_9FUNG</name>
<sequence length="514" mass="57960">MPINTSFKVNQDMAVEAQHSIRKMPSSIGTTSKLPTSGLPTRKQSCIDISNTGNNKSTPPPPPSAPPRLKKTKSNQSLMSTSTTTSAGSRPSVECTNKSNSNSSRLRQPSPAISHTKLLVRSESNSSLHQHVNKKKSLPNIPPPPHSTTNSSSGNDEDDETKSFLTRTSSNGSTATIDKRSSRRKSSLVEKRKKSTTAVNDQCGDNFVMEMLRDELEREKSSTKALQGQKDGIFAQCLTHLEVKLTSLSAISKDLDYFCNLVDEVTEEKDEYKRKYEDEKNQNKQLQKTIRDLELRASSSSSMTSRDCSGEAIAQLQTELQNLQQQTTEEQYAYYNNLQYKNEEINVLKTELKQAQRQIQVLRKTMEQMLRAEGGGDDFEPRKSFIVAEPATAKGEHKCLLLQTGYHPDHSNSTSPPSPLPCYHNELHDDDVLSISSKDSYHSNKSHHQLKLQYEFLKYDDQDHHQLSSLAKRRSEDFSKKIAMSRRRKDQLEEMLGEVDTQLNRVKQKIRPSP</sequence>
<evidence type="ECO:0000313" key="4">
    <source>
        <dbReference type="Proteomes" id="UP001304243"/>
    </source>
</evidence>
<evidence type="ECO:0000256" key="2">
    <source>
        <dbReference type="SAM" id="MobiDB-lite"/>
    </source>
</evidence>
<dbReference type="AlphaFoldDB" id="A0AAN7DL44"/>
<proteinExistence type="predicted"/>